<accession>A0A3D8R7F7</accession>
<sequence length="76" mass="8493">MYQIWPPVRWICTAEKKDSEAATRGCVVAASAHPQGQPRLDGNEPDLHALFTRFGDTVTYASPSRSGRGLTFQMRR</sequence>
<comment type="caution">
    <text evidence="1">The sequence shown here is derived from an EMBL/GenBank/DDBJ whole genome shotgun (WGS) entry which is preliminary data.</text>
</comment>
<gene>
    <name evidence="1" type="ORF">BP6252_08784</name>
</gene>
<organism evidence="1 2">
    <name type="scientific">Coleophoma cylindrospora</name>
    <dbReference type="NCBI Taxonomy" id="1849047"/>
    <lineage>
        <taxon>Eukaryota</taxon>
        <taxon>Fungi</taxon>
        <taxon>Dikarya</taxon>
        <taxon>Ascomycota</taxon>
        <taxon>Pezizomycotina</taxon>
        <taxon>Leotiomycetes</taxon>
        <taxon>Helotiales</taxon>
        <taxon>Dermateaceae</taxon>
        <taxon>Coleophoma</taxon>
    </lineage>
</organism>
<dbReference type="Proteomes" id="UP000256645">
    <property type="component" value="Unassembled WGS sequence"/>
</dbReference>
<reference evidence="1 2" key="1">
    <citation type="journal article" date="2018" name="IMA Fungus">
        <title>IMA Genome-F 9: Draft genome sequence of Annulohypoxylon stygium, Aspergillus mulundensis, Berkeleyomyces basicola (syn. Thielaviopsis basicola), Ceratocystis smalleyi, two Cercospora beticola strains, Coleophoma cylindrospora, Fusarium fracticaudum, Phialophora cf. hyalina, and Morchella septimelata.</title>
        <authorList>
            <person name="Wingfield B.D."/>
            <person name="Bills G.F."/>
            <person name="Dong Y."/>
            <person name="Huang W."/>
            <person name="Nel W.J."/>
            <person name="Swalarsk-Parry B.S."/>
            <person name="Vaghefi N."/>
            <person name="Wilken P.M."/>
            <person name="An Z."/>
            <person name="de Beer Z.W."/>
            <person name="De Vos L."/>
            <person name="Chen L."/>
            <person name="Duong T.A."/>
            <person name="Gao Y."/>
            <person name="Hammerbacher A."/>
            <person name="Kikkert J.R."/>
            <person name="Li Y."/>
            <person name="Li H."/>
            <person name="Li K."/>
            <person name="Li Q."/>
            <person name="Liu X."/>
            <person name="Ma X."/>
            <person name="Naidoo K."/>
            <person name="Pethybridge S.J."/>
            <person name="Sun J."/>
            <person name="Steenkamp E.T."/>
            <person name="van der Nest M.A."/>
            <person name="van Wyk S."/>
            <person name="Wingfield M.J."/>
            <person name="Xiong C."/>
            <person name="Yue Q."/>
            <person name="Zhang X."/>
        </authorList>
    </citation>
    <scope>NUCLEOTIDE SEQUENCE [LARGE SCALE GENOMIC DNA]</scope>
    <source>
        <strain evidence="1 2">BP6252</strain>
    </source>
</reference>
<keyword evidence="2" id="KW-1185">Reference proteome</keyword>
<name>A0A3D8R7F7_9HELO</name>
<dbReference type="OrthoDB" id="10320668at2759"/>
<dbReference type="AlphaFoldDB" id="A0A3D8R7F7"/>
<proteinExistence type="predicted"/>
<dbReference type="EMBL" id="PDLM01000009">
    <property type="protein sequence ID" value="RDW69764.1"/>
    <property type="molecule type" value="Genomic_DNA"/>
</dbReference>
<protein>
    <submittedName>
        <fullName evidence="1">Uncharacterized protein</fullName>
    </submittedName>
</protein>
<evidence type="ECO:0000313" key="2">
    <source>
        <dbReference type="Proteomes" id="UP000256645"/>
    </source>
</evidence>
<evidence type="ECO:0000313" key="1">
    <source>
        <dbReference type="EMBL" id="RDW69764.1"/>
    </source>
</evidence>